<feature type="compositionally biased region" description="Low complexity" evidence="1">
    <location>
        <begin position="341"/>
        <end position="359"/>
    </location>
</feature>
<dbReference type="Proteomes" id="UP000451860">
    <property type="component" value="Unassembled WGS sequence"/>
</dbReference>
<keyword evidence="3" id="KW-1185">Reference proteome</keyword>
<evidence type="ECO:0000256" key="1">
    <source>
        <dbReference type="SAM" id="MobiDB-lite"/>
    </source>
</evidence>
<dbReference type="GO" id="GO:0016020">
    <property type="term" value="C:membrane"/>
    <property type="evidence" value="ECO:0007669"/>
    <property type="project" value="InterPro"/>
</dbReference>
<dbReference type="InterPro" id="IPR021522">
    <property type="entry name" value="MctB"/>
</dbReference>
<reference evidence="2 3" key="1">
    <citation type="submission" date="2019-10" db="EMBL/GenBank/DDBJ databases">
        <title>Georgenia wutianyii sp. nov. and Georgenia yuyongxinii sp. nov. isolated from plateau pika (Ochotona curzoniae) in the Qinghai-Tibet plateau of China.</title>
        <authorList>
            <person name="Tian Z."/>
        </authorList>
    </citation>
    <scope>NUCLEOTIDE SEQUENCE [LARGE SCALE GENOMIC DNA]</scope>
    <source>
        <strain evidence="2 3">DSM 21501</strain>
    </source>
</reference>
<dbReference type="OrthoDB" id="4350157at2"/>
<gene>
    <name evidence="2" type="ORF">GB883_18135</name>
</gene>
<feature type="compositionally biased region" description="Low complexity" evidence="1">
    <location>
        <begin position="325"/>
        <end position="334"/>
    </location>
</feature>
<dbReference type="AlphaFoldDB" id="A0A7J5UJV7"/>
<feature type="region of interest" description="Disordered" evidence="1">
    <location>
        <begin position="307"/>
        <end position="359"/>
    </location>
</feature>
<dbReference type="RefSeq" id="WP_152359844.1">
    <property type="nucleotide sequence ID" value="NZ_VUKF01000079.1"/>
</dbReference>
<dbReference type="EMBL" id="WHJE01000137">
    <property type="protein sequence ID" value="KAE8762668.1"/>
    <property type="molecule type" value="Genomic_DNA"/>
</dbReference>
<protein>
    <submittedName>
        <fullName evidence="2">Copper transporter</fullName>
    </submittedName>
</protein>
<dbReference type="Pfam" id="PF11382">
    <property type="entry name" value="MctB"/>
    <property type="match status" value="1"/>
</dbReference>
<comment type="caution">
    <text evidence="2">The sequence shown here is derived from an EMBL/GenBank/DDBJ whole genome shotgun (WGS) entry which is preliminary data.</text>
</comment>
<accession>A0A7J5UJV7</accession>
<evidence type="ECO:0000313" key="2">
    <source>
        <dbReference type="EMBL" id="KAE8762668.1"/>
    </source>
</evidence>
<sequence length="359" mass="36654">MIDFRYHLVSLIAVFLALAVGIVLGAGPLRDTIGDTLTGQVEGLRADRERLRGELEATELDVTERTTYLEQSAGVLLENTLTDQRVTVVTLPGTSTDDVKAVRDRLAQAGAQVDGEVAVTDAWTDPDNRSFRQTFAGQLLGYLQPAPAADASAETIFALALGHALTGAAADGKRTEDAATLMDLLTSADAPLVTLTAEPTAPANATVLVGPRPAAPPAEGTPKEQTDAARVVLDSYVRLAEGLATAGPSVTVGAAASDLDLVAAVRHDGDVAGRVTTVDSVGEITAALSTPLATAVALSGGHDHYGFQSGATEPVPPRVELPTRAPAAAEAPADATEEGEAAPADATTEGEATPAQDAA</sequence>
<evidence type="ECO:0000313" key="3">
    <source>
        <dbReference type="Proteomes" id="UP000451860"/>
    </source>
</evidence>
<dbReference type="GO" id="GO:0055070">
    <property type="term" value="P:copper ion homeostasis"/>
    <property type="evidence" value="ECO:0007669"/>
    <property type="project" value="InterPro"/>
</dbReference>
<organism evidence="2 3">
    <name type="scientific">Georgenia thermotolerans</name>
    <dbReference type="NCBI Taxonomy" id="527326"/>
    <lineage>
        <taxon>Bacteria</taxon>
        <taxon>Bacillati</taxon>
        <taxon>Actinomycetota</taxon>
        <taxon>Actinomycetes</taxon>
        <taxon>Micrococcales</taxon>
        <taxon>Bogoriellaceae</taxon>
        <taxon>Georgenia</taxon>
    </lineage>
</organism>
<name>A0A7J5UJV7_9MICO</name>
<proteinExistence type="predicted"/>